<dbReference type="InterPro" id="IPR029033">
    <property type="entry name" value="His_PPase_superfam"/>
</dbReference>
<dbReference type="SMART" id="SM00855">
    <property type="entry name" value="PGAM"/>
    <property type="match status" value="1"/>
</dbReference>
<dbReference type="Proteomes" id="UP000193866">
    <property type="component" value="Unassembled WGS sequence"/>
</dbReference>
<dbReference type="PANTHER" id="PTHR46517:SF1">
    <property type="entry name" value="FRUCTOSE-2,6-BISPHOSPHATASE TIGAR"/>
    <property type="match status" value="1"/>
</dbReference>
<dbReference type="AlphaFoldDB" id="A0A1X1YKE6"/>
<dbReference type="CDD" id="cd07067">
    <property type="entry name" value="HP_PGM_like"/>
    <property type="match status" value="1"/>
</dbReference>
<keyword evidence="3" id="KW-1185">Reference proteome</keyword>
<dbReference type="GO" id="GO:0005829">
    <property type="term" value="C:cytosol"/>
    <property type="evidence" value="ECO:0007669"/>
    <property type="project" value="TreeGrafter"/>
</dbReference>
<accession>A0A1X1YKE6</accession>
<dbReference type="OrthoDB" id="9793115at2"/>
<dbReference type="InterPro" id="IPR001345">
    <property type="entry name" value="PG/BPGM_mutase_AS"/>
</dbReference>
<comment type="caution">
    <text evidence="2">The sequence shown here is derived from an EMBL/GenBank/DDBJ whole genome shotgun (WGS) entry which is preliminary data.</text>
</comment>
<gene>
    <name evidence="2" type="ORF">AWC16_10630</name>
</gene>
<evidence type="ECO:0000313" key="2">
    <source>
        <dbReference type="EMBL" id="ORW11542.1"/>
    </source>
</evidence>
<dbReference type="GO" id="GO:0043456">
    <property type="term" value="P:regulation of pentose-phosphate shunt"/>
    <property type="evidence" value="ECO:0007669"/>
    <property type="project" value="TreeGrafter"/>
</dbReference>
<dbReference type="InterPro" id="IPR013078">
    <property type="entry name" value="His_Pase_superF_clade-1"/>
</dbReference>
<dbReference type="SUPFAM" id="SSF53254">
    <property type="entry name" value="Phosphoglycerate mutase-like"/>
    <property type="match status" value="1"/>
</dbReference>
<name>A0A1X1YKE6_9MYCO</name>
<reference evidence="2 3" key="1">
    <citation type="submission" date="2016-01" db="EMBL/GenBank/DDBJ databases">
        <title>The new phylogeny of the genus Mycobacterium.</title>
        <authorList>
            <person name="Tarcisio F."/>
            <person name="Conor M."/>
            <person name="Antonella G."/>
            <person name="Elisabetta G."/>
            <person name="Giulia F.S."/>
            <person name="Sara T."/>
            <person name="Anna F."/>
            <person name="Clotilde B."/>
            <person name="Roberto B."/>
            <person name="Veronica D.S."/>
            <person name="Fabio R."/>
            <person name="Monica P."/>
            <person name="Olivier J."/>
            <person name="Enrico T."/>
            <person name="Nicola S."/>
        </authorList>
    </citation>
    <scope>NUCLEOTIDE SEQUENCE [LARGE SCALE GENOMIC DNA]</scope>
    <source>
        <strain evidence="2 3">DSM 45394</strain>
    </source>
</reference>
<dbReference type="EMBL" id="LQPG01000017">
    <property type="protein sequence ID" value="ORW11542.1"/>
    <property type="molecule type" value="Genomic_DNA"/>
</dbReference>
<evidence type="ECO:0000313" key="3">
    <source>
        <dbReference type="Proteomes" id="UP000193866"/>
    </source>
</evidence>
<dbReference type="Gene3D" id="3.40.50.1240">
    <property type="entry name" value="Phosphoglycerate mutase-like"/>
    <property type="match status" value="1"/>
</dbReference>
<dbReference type="InterPro" id="IPR051695">
    <property type="entry name" value="Phosphoglycerate_Mutase"/>
</dbReference>
<dbReference type="RefSeq" id="WP_085264455.1">
    <property type="nucleotide sequence ID" value="NZ_JACKVG010000012.1"/>
</dbReference>
<dbReference type="PANTHER" id="PTHR46517">
    <property type="entry name" value="FRUCTOSE-2,6-BISPHOSPHATASE TIGAR"/>
    <property type="match status" value="1"/>
</dbReference>
<dbReference type="STRING" id="1108812.AWC16_10630"/>
<proteinExistence type="predicted"/>
<dbReference type="Pfam" id="PF00300">
    <property type="entry name" value="His_Phos_1"/>
    <property type="match status" value="1"/>
</dbReference>
<keyword evidence="1" id="KW-0378">Hydrolase</keyword>
<dbReference type="PROSITE" id="PS00175">
    <property type="entry name" value="PG_MUTASE"/>
    <property type="match status" value="1"/>
</dbReference>
<dbReference type="GO" id="GO:0004331">
    <property type="term" value="F:fructose-2,6-bisphosphate 2-phosphatase activity"/>
    <property type="evidence" value="ECO:0007669"/>
    <property type="project" value="TreeGrafter"/>
</dbReference>
<organism evidence="2 3">
    <name type="scientific">Mycolicibacter longobardus</name>
    <dbReference type="NCBI Taxonomy" id="1108812"/>
    <lineage>
        <taxon>Bacteria</taxon>
        <taxon>Bacillati</taxon>
        <taxon>Actinomycetota</taxon>
        <taxon>Actinomycetes</taxon>
        <taxon>Mycobacteriales</taxon>
        <taxon>Mycobacteriaceae</taxon>
        <taxon>Mycolicibacter</taxon>
    </lineage>
</organism>
<protein>
    <submittedName>
        <fullName evidence="2">Phosphoglycerate mutase</fullName>
    </submittedName>
</protein>
<evidence type="ECO:0000256" key="1">
    <source>
        <dbReference type="ARBA" id="ARBA00022801"/>
    </source>
</evidence>
<sequence>MHHTRPWITAGVALVGAGVVAATPVTPTVGVLTAVSFPSIQLTAADMVLNLVRHGESQDNVDHILGTVPPGAPLTDEGVAQAEYLADPDNPQHLANPDFYDGVFASAFLRAQSTAEEWLAAAGAPDTAVGILPGLNELSAGFLEGQEQDTLTGLLYLMAPLAWMFGQYWVPQLGSTVDINGMAFNDRFSDAVEAIYNHGGGADADDTMYNVAFSHGASITTWAMMNVKNPDFGLYFQGLTQGLLPNTGQVVVEGNPTDGWTLVSWNGTEVAENPGLLTGLFVDFRDLIVAPQMAGWQVMQALQGGDPAEIMAALQTGFNDVLAAFAAFPQAVIDTITGSLGDAAGSAEATGDVIGDLVAALAG</sequence>
<dbReference type="GO" id="GO:0045820">
    <property type="term" value="P:negative regulation of glycolytic process"/>
    <property type="evidence" value="ECO:0007669"/>
    <property type="project" value="TreeGrafter"/>
</dbReference>